<keyword evidence="7" id="KW-0547">Nucleotide-binding</keyword>
<dbReference type="Pfam" id="PF02367">
    <property type="entry name" value="TsaE"/>
    <property type="match status" value="1"/>
</dbReference>
<dbReference type="Gene3D" id="3.40.50.300">
    <property type="entry name" value="P-loop containing nucleotide triphosphate hydrolases"/>
    <property type="match status" value="1"/>
</dbReference>
<evidence type="ECO:0000256" key="10">
    <source>
        <dbReference type="ARBA" id="ARBA00032441"/>
    </source>
</evidence>
<comment type="subcellular location">
    <subcellularLocation>
        <location evidence="1">Cytoplasm</location>
    </subcellularLocation>
</comment>
<evidence type="ECO:0000256" key="6">
    <source>
        <dbReference type="ARBA" id="ARBA00022723"/>
    </source>
</evidence>
<evidence type="ECO:0000313" key="12">
    <source>
        <dbReference type="Proteomes" id="UP001595882"/>
    </source>
</evidence>
<dbReference type="InterPro" id="IPR003442">
    <property type="entry name" value="T6A_TsaE"/>
</dbReference>
<keyword evidence="5" id="KW-0819">tRNA processing</keyword>
<accession>A0ABV8WS31</accession>
<name>A0ABV8WS31_9BACI</name>
<evidence type="ECO:0000256" key="9">
    <source>
        <dbReference type="ARBA" id="ARBA00022842"/>
    </source>
</evidence>
<reference evidence="12" key="1">
    <citation type="journal article" date="2019" name="Int. J. Syst. Evol. Microbiol.">
        <title>The Global Catalogue of Microorganisms (GCM) 10K type strain sequencing project: providing services to taxonomists for standard genome sequencing and annotation.</title>
        <authorList>
            <consortium name="The Broad Institute Genomics Platform"/>
            <consortium name="The Broad Institute Genome Sequencing Center for Infectious Disease"/>
            <person name="Wu L."/>
            <person name="Ma J."/>
        </authorList>
    </citation>
    <scope>NUCLEOTIDE SEQUENCE [LARGE SCALE GENOMIC DNA]</scope>
    <source>
        <strain evidence="12">CCUG 37865</strain>
    </source>
</reference>
<dbReference type="EMBL" id="JBHSDT010000001">
    <property type="protein sequence ID" value="MFC4401789.1"/>
    <property type="molecule type" value="Genomic_DNA"/>
</dbReference>
<dbReference type="RefSeq" id="WP_390248696.1">
    <property type="nucleotide sequence ID" value="NZ_JBHSDT010000001.1"/>
</dbReference>
<sequence>MEQYFFQTQTEEETKKLAEKLALLVKPGDVLTLEGDLGAGKTTFTKGLGTGLGVRRTINSPTYTIVKEYTGEIPLYHMDVYRLEESDEDIGFAEFFQGEGVTVVEWASFINDFLPEERLAIEIRRKDEYTREIVMTPMGEHYEFICKELYR</sequence>
<keyword evidence="8" id="KW-0067">ATP-binding</keyword>
<evidence type="ECO:0000256" key="2">
    <source>
        <dbReference type="ARBA" id="ARBA00007599"/>
    </source>
</evidence>
<keyword evidence="4" id="KW-0963">Cytoplasm</keyword>
<comment type="caution">
    <text evidence="11">The sequence shown here is derived from an EMBL/GenBank/DDBJ whole genome shotgun (WGS) entry which is preliminary data.</text>
</comment>
<evidence type="ECO:0000256" key="8">
    <source>
        <dbReference type="ARBA" id="ARBA00022840"/>
    </source>
</evidence>
<evidence type="ECO:0000256" key="4">
    <source>
        <dbReference type="ARBA" id="ARBA00022490"/>
    </source>
</evidence>
<keyword evidence="12" id="KW-1185">Reference proteome</keyword>
<comment type="similarity">
    <text evidence="2">Belongs to the TsaE family.</text>
</comment>
<gene>
    <name evidence="11" type="primary">tsaE</name>
    <name evidence="11" type="ORF">ACFOY7_01580</name>
</gene>
<dbReference type="NCBIfam" id="TIGR00150">
    <property type="entry name" value="T6A_YjeE"/>
    <property type="match status" value="1"/>
</dbReference>
<evidence type="ECO:0000256" key="3">
    <source>
        <dbReference type="ARBA" id="ARBA00019010"/>
    </source>
</evidence>
<proteinExistence type="inferred from homology"/>
<protein>
    <recommendedName>
        <fullName evidence="3">tRNA threonylcarbamoyladenosine biosynthesis protein TsaE</fullName>
    </recommendedName>
    <alternativeName>
        <fullName evidence="10">t(6)A37 threonylcarbamoyladenosine biosynthesis protein TsaE</fullName>
    </alternativeName>
</protein>
<dbReference type="PANTHER" id="PTHR33540">
    <property type="entry name" value="TRNA THREONYLCARBAMOYLADENOSINE BIOSYNTHESIS PROTEIN TSAE"/>
    <property type="match status" value="1"/>
</dbReference>
<dbReference type="PANTHER" id="PTHR33540:SF2">
    <property type="entry name" value="TRNA THREONYLCARBAMOYLADENOSINE BIOSYNTHESIS PROTEIN TSAE"/>
    <property type="match status" value="1"/>
</dbReference>
<dbReference type="InterPro" id="IPR027417">
    <property type="entry name" value="P-loop_NTPase"/>
</dbReference>
<dbReference type="SUPFAM" id="SSF52540">
    <property type="entry name" value="P-loop containing nucleoside triphosphate hydrolases"/>
    <property type="match status" value="1"/>
</dbReference>
<keyword evidence="9" id="KW-0460">Magnesium</keyword>
<keyword evidence="6" id="KW-0479">Metal-binding</keyword>
<evidence type="ECO:0000256" key="5">
    <source>
        <dbReference type="ARBA" id="ARBA00022694"/>
    </source>
</evidence>
<organism evidence="11 12">
    <name type="scientific">Gracilibacillus xinjiangensis</name>
    <dbReference type="NCBI Taxonomy" id="1193282"/>
    <lineage>
        <taxon>Bacteria</taxon>
        <taxon>Bacillati</taxon>
        <taxon>Bacillota</taxon>
        <taxon>Bacilli</taxon>
        <taxon>Bacillales</taxon>
        <taxon>Bacillaceae</taxon>
        <taxon>Gracilibacillus</taxon>
    </lineage>
</organism>
<evidence type="ECO:0000256" key="7">
    <source>
        <dbReference type="ARBA" id="ARBA00022741"/>
    </source>
</evidence>
<evidence type="ECO:0000313" key="11">
    <source>
        <dbReference type="EMBL" id="MFC4401789.1"/>
    </source>
</evidence>
<dbReference type="Proteomes" id="UP001595882">
    <property type="component" value="Unassembled WGS sequence"/>
</dbReference>
<evidence type="ECO:0000256" key="1">
    <source>
        <dbReference type="ARBA" id="ARBA00004496"/>
    </source>
</evidence>